<dbReference type="PIRSF" id="PIRSF009320">
    <property type="entry name" value="Nuc_binding_HP_1000"/>
    <property type="match status" value="1"/>
</dbReference>
<protein>
    <submittedName>
        <fullName evidence="2">Chromosome partitioning protein ParA</fullName>
    </submittedName>
</protein>
<dbReference type="SUPFAM" id="SSF52540">
    <property type="entry name" value="P-loop containing nucleoside triphosphate hydrolases"/>
    <property type="match status" value="1"/>
</dbReference>
<evidence type="ECO:0000313" key="2">
    <source>
        <dbReference type="EMBL" id="GGX33778.1"/>
    </source>
</evidence>
<keyword evidence="3" id="KW-1185">Reference proteome</keyword>
<dbReference type="InterPro" id="IPR002586">
    <property type="entry name" value="CobQ/CobB/MinD/ParA_Nub-bd_dom"/>
</dbReference>
<sequence>MIIVVGAEKGGVGKTLISTNIAALAASEGVEVCLMDTDPQGSATAWARIRRSQEGLTQFPVVTIPPDPLYELQTIAPKFDLIVVDIGAQNYRTMEKAAILADMIIVPTGADQLEAEATLRVCSILQTMDARHKDGKVPVNILLNQMPTNAKSKEAAALREFFADETYPVFKSELKGRASWRNSRRAGAAMHEMTGRDADPKATAEIRAVYEEIKALAGA</sequence>
<evidence type="ECO:0000259" key="1">
    <source>
        <dbReference type="Pfam" id="PF01656"/>
    </source>
</evidence>
<dbReference type="PANTHER" id="PTHR13696:SF96">
    <property type="entry name" value="COBQ_COBB_MIND_PARA NUCLEOTIDE BINDING DOMAIN-CONTAINING PROTEIN"/>
    <property type="match status" value="1"/>
</dbReference>
<dbReference type="Pfam" id="PF01656">
    <property type="entry name" value="CbiA"/>
    <property type="match status" value="1"/>
</dbReference>
<dbReference type="Gene3D" id="3.40.50.300">
    <property type="entry name" value="P-loop containing nucleotide triphosphate hydrolases"/>
    <property type="match status" value="1"/>
</dbReference>
<proteinExistence type="predicted"/>
<dbReference type="PANTHER" id="PTHR13696">
    <property type="entry name" value="P-LOOP CONTAINING NUCLEOSIDE TRIPHOSPHATE HYDROLASE"/>
    <property type="match status" value="1"/>
</dbReference>
<dbReference type="InterPro" id="IPR027417">
    <property type="entry name" value="P-loop_NTPase"/>
</dbReference>
<comment type="caution">
    <text evidence="2">The sequence shown here is derived from an EMBL/GenBank/DDBJ whole genome shotgun (WGS) entry which is preliminary data.</text>
</comment>
<dbReference type="RefSeq" id="WP_189355812.1">
    <property type="nucleotide sequence ID" value="NZ_BMYU01000002.1"/>
</dbReference>
<gene>
    <name evidence="2" type="ORF">GCM10010946_08440</name>
</gene>
<reference evidence="3" key="1">
    <citation type="journal article" date="2019" name="Int. J. Syst. Evol. Microbiol.">
        <title>The Global Catalogue of Microorganisms (GCM) 10K type strain sequencing project: providing services to taxonomists for standard genome sequencing and annotation.</title>
        <authorList>
            <consortium name="The Broad Institute Genomics Platform"/>
            <consortium name="The Broad Institute Genome Sequencing Center for Infectious Disease"/>
            <person name="Wu L."/>
            <person name="Ma J."/>
        </authorList>
    </citation>
    <scope>NUCLEOTIDE SEQUENCE [LARGE SCALE GENOMIC DNA]</scope>
    <source>
        <strain evidence="3">KCTC 23917</strain>
    </source>
</reference>
<accession>A0ABQ2XUE1</accession>
<evidence type="ECO:0000313" key="3">
    <source>
        <dbReference type="Proteomes" id="UP000653343"/>
    </source>
</evidence>
<dbReference type="CDD" id="cd02042">
    <property type="entry name" value="ParAB_family"/>
    <property type="match status" value="1"/>
</dbReference>
<dbReference type="InterPro" id="IPR050678">
    <property type="entry name" value="DNA_Partitioning_ATPase"/>
</dbReference>
<feature type="domain" description="CobQ/CobB/MinD/ParA nucleotide binding" evidence="1">
    <location>
        <begin position="3"/>
        <end position="146"/>
    </location>
</feature>
<dbReference type="EMBL" id="BMYU01000002">
    <property type="protein sequence ID" value="GGX33778.1"/>
    <property type="molecule type" value="Genomic_DNA"/>
</dbReference>
<organism evidence="2 3">
    <name type="scientific">Undibacterium squillarum</name>
    <dbReference type="NCBI Taxonomy" id="1131567"/>
    <lineage>
        <taxon>Bacteria</taxon>
        <taxon>Pseudomonadati</taxon>
        <taxon>Pseudomonadota</taxon>
        <taxon>Betaproteobacteria</taxon>
        <taxon>Burkholderiales</taxon>
        <taxon>Oxalobacteraceae</taxon>
        <taxon>Undibacterium</taxon>
    </lineage>
</organism>
<name>A0ABQ2XUE1_9BURK</name>
<dbReference type="Proteomes" id="UP000653343">
    <property type="component" value="Unassembled WGS sequence"/>
</dbReference>